<dbReference type="PANTHER" id="PTHR38457:SF1">
    <property type="entry name" value="REGULATOR ABRB-RELATED"/>
    <property type="match status" value="1"/>
</dbReference>
<dbReference type="PIRSF" id="PIRSF038991">
    <property type="entry name" value="Protein_AbrB"/>
    <property type="match status" value="1"/>
</dbReference>
<feature type="transmembrane region" description="Helical" evidence="1">
    <location>
        <begin position="266"/>
        <end position="296"/>
    </location>
</feature>
<feature type="transmembrane region" description="Helical" evidence="1">
    <location>
        <begin position="12"/>
        <end position="30"/>
    </location>
</feature>
<feature type="transmembrane region" description="Helical" evidence="1">
    <location>
        <begin position="92"/>
        <end position="114"/>
    </location>
</feature>
<dbReference type="GO" id="GO:0016020">
    <property type="term" value="C:membrane"/>
    <property type="evidence" value="ECO:0007669"/>
    <property type="project" value="InterPro"/>
</dbReference>
<keyword evidence="1" id="KW-0812">Transmembrane</keyword>
<dbReference type="PANTHER" id="PTHR38457">
    <property type="entry name" value="REGULATOR ABRB-RELATED"/>
    <property type="match status" value="1"/>
</dbReference>
<name>A0A974NGW0_9GAMM</name>
<feature type="transmembrane region" description="Helical" evidence="1">
    <location>
        <begin position="155"/>
        <end position="173"/>
    </location>
</feature>
<protein>
    <submittedName>
        <fullName evidence="2">AbrB family transcriptional regulator</fullName>
    </submittedName>
</protein>
<dbReference type="Pfam" id="PF05145">
    <property type="entry name" value="AbrB"/>
    <property type="match status" value="1"/>
</dbReference>
<dbReference type="InterPro" id="IPR017516">
    <property type="entry name" value="AbrB_dup"/>
</dbReference>
<dbReference type="GO" id="GO:0010468">
    <property type="term" value="P:regulation of gene expression"/>
    <property type="evidence" value="ECO:0007669"/>
    <property type="project" value="InterPro"/>
</dbReference>
<keyword evidence="1" id="KW-1133">Transmembrane helix</keyword>
<proteinExistence type="predicted"/>
<organism evidence="2 3">
    <name type="scientific">Entomomonas asaccharolytica</name>
    <dbReference type="NCBI Taxonomy" id="2785331"/>
    <lineage>
        <taxon>Bacteria</taxon>
        <taxon>Pseudomonadati</taxon>
        <taxon>Pseudomonadota</taxon>
        <taxon>Gammaproteobacteria</taxon>
        <taxon>Pseudomonadales</taxon>
        <taxon>Pseudomonadaceae</taxon>
        <taxon>Entomomonas</taxon>
    </lineage>
</organism>
<feature type="transmembrane region" description="Helical" evidence="1">
    <location>
        <begin position="193"/>
        <end position="210"/>
    </location>
</feature>
<keyword evidence="3" id="KW-1185">Reference proteome</keyword>
<feature type="transmembrane region" description="Helical" evidence="1">
    <location>
        <begin position="217"/>
        <end position="235"/>
    </location>
</feature>
<dbReference type="NCBIfam" id="TIGR03082">
    <property type="entry name" value="Gneg_AbrB_dup"/>
    <property type="match status" value="2"/>
</dbReference>
<feature type="transmembrane region" description="Helical" evidence="1">
    <location>
        <begin position="241"/>
        <end position="259"/>
    </location>
</feature>
<feature type="transmembrane region" description="Helical" evidence="1">
    <location>
        <begin position="36"/>
        <end position="55"/>
    </location>
</feature>
<reference evidence="2 3" key="1">
    <citation type="submission" date="2021-01" db="EMBL/GenBank/DDBJ databases">
        <title>Entomomonas sp. F2A isolated from a house cricket (Acheta domesticus).</title>
        <authorList>
            <person name="Spergser J."/>
            <person name="Busse H.-J."/>
        </authorList>
    </citation>
    <scope>NUCLEOTIDE SEQUENCE [LARGE SCALE GENOMIC DNA]</scope>
    <source>
        <strain evidence="2 3">F2A</strain>
    </source>
</reference>
<dbReference type="EMBL" id="CP067393">
    <property type="protein sequence ID" value="QQP86307.1"/>
    <property type="molecule type" value="Genomic_DNA"/>
</dbReference>
<dbReference type="AlphaFoldDB" id="A0A974NGW0"/>
<keyword evidence="1" id="KW-0472">Membrane</keyword>
<accession>A0A974NGW0</accession>
<dbReference type="RefSeq" id="WP_201094116.1">
    <property type="nucleotide sequence ID" value="NZ_CP067393.1"/>
</dbReference>
<evidence type="ECO:0000313" key="2">
    <source>
        <dbReference type="EMBL" id="QQP86307.1"/>
    </source>
</evidence>
<dbReference type="InterPro" id="IPR007820">
    <property type="entry name" value="AbrB_fam"/>
</dbReference>
<dbReference type="KEGG" id="eaz:JHT90_03425"/>
<feature type="transmembrane region" description="Helical" evidence="1">
    <location>
        <begin position="67"/>
        <end position="86"/>
    </location>
</feature>
<evidence type="ECO:0000313" key="3">
    <source>
        <dbReference type="Proteomes" id="UP000595278"/>
    </source>
</evidence>
<feature type="transmembrane region" description="Helical" evidence="1">
    <location>
        <begin position="337"/>
        <end position="356"/>
    </location>
</feature>
<dbReference type="Proteomes" id="UP000595278">
    <property type="component" value="Chromosome"/>
</dbReference>
<gene>
    <name evidence="2" type="ORF">JHT90_03425</name>
</gene>
<sequence length="359" mass="38388">MAIKKLMSATHLSVVQWLFFIVMAGLSGWLLEKIAVPAALLLGPMLCAILMGVSGTKIRMPKVYFKFSQGIIGCLIGHAMTMGILIEILQIWHVMLVATIVTLILSILVGILSVRYGGLPGSTAAWGTSPGGAATMVAMAEEYGADARVVATMQYIRVICVVLMAALVGHIFGATVGGYETIQPVVIQWDQSIVINFLITMVVLVVGVNLGRYIPAGFLLVPMLLGTVLQLVGIVDLLIPHWMIAIAYGVMGAYIGLGFDRDTLRYVMYAMPIMIIASLLLVILCGISALGVSWWLGVDYLSAYLATSPGGLDSLSVVAIDVHADVGLVMAMQTLRLFAVILTGPMLAKYIARFALVKT</sequence>
<evidence type="ECO:0000256" key="1">
    <source>
        <dbReference type="SAM" id="Phobius"/>
    </source>
</evidence>